<keyword evidence="2" id="KW-1185">Reference proteome</keyword>
<evidence type="ECO:0000313" key="1">
    <source>
        <dbReference type="EMBL" id="MBS0031546.1"/>
    </source>
</evidence>
<protein>
    <recommendedName>
        <fullName evidence="3">Zinc-finger</fullName>
    </recommendedName>
</protein>
<dbReference type="Proteomes" id="UP000676386">
    <property type="component" value="Unassembled WGS sequence"/>
</dbReference>
<dbReference type="EMBL" id="JAGTXB010000023">
    <property type="protein sequence ID" value="MBS0031546.1"/>
    <property type="molecule type" value="Genomic_DNA"/>
</dbReference>
<gene>
    <name evidence="1" type="ORF">KE626_29725</name>
</gene>
<evidence type="ECO:0000313" key="2">
    <source>
        <dbReference type="Proteomes" id="UP000676386"/>
    </source>
</evidence>
<evidence type="ECO:0008006" key="3">
    <source>
        <dbReference type="Google" id="ProtNLM"/>
    </source>
</evidence>
<reference evidence="1 2" key="1">
    <citation type="submission" date="2021-04" db="EMBL/GenBank/DDBJ databases">
        <title>Chitinophaga sp. nov., isolated from the rhizosphere soil.</title>
        <authorList>
            <person name="He S."/>
        </authorList>
    </citation>
    <scope>NUCLEOTIDE SEQUENCE [LARGE SCALE GENOMIC DNA]</scope>
    <source>
        <strain evidence="1 2">2R12</strain>
    </source>
</reference>
<sequence length="90" mass="10680">MMGTHKHTWMPCCKDATMLAEKQLQHQRLSLGQRIGLRLHLLFCIFCRRYVMQSRAIDKYLGNQTPQTEITPDESVKLQWETMIAERMKK</sequence>
<name>A0ABS5J8L0_9BACT</name>
<accession>A0ABS5J8L0</accession>
<proteinExistence type="predicted"/>
<organism evidence="1 2">
    <name type="scientific">Chitinophaga hostae</name>
    <dbReference type="NCBI Taxonomy" id="2831022"/>
    <lineage>
        <taxon>Bacteria</taxon>
        <taxon>Pseudomonadati</taxon>
        <taxon>Bacteroidota</taxon>
        <taxon>Chitinophagia</taxon>
        <taxon>Chitinophagales</taxon>
        <taxon>Chitinophagaceae</taxon>
        <taxon>Chitinophaga</taxon>
    </lineage>
</organism>
<dbReference type="RefSeq" id="WP_211976706.1">
    <property type="nucleotide sequence ID" value="NZ_CBFHAM010000074.1"/>
</dbReference>
<comment type="caution">
    <text evidence="1">The sequence shown here is derived from an EMBL/GenBank/DDBJ whole genome shotgun (WGS) entry which is preliminary data.</text>
</comment>